<evidence type="ECO:0000313" key="2">
    <source>
        <dbReference type="Proteomes" id="UP000218811"/>
    </source>
</evidence>
<organism evidence="1 2">
    <name type="scientific">Wolfiporia cocos (strain MD-104)</name>
    <name type="common">Brown rot fungus</name>
    <dbReference type="NCBI Taxonomy" id="742152"/>
    <lineage>
        <taxon>Eukaryota</taxon>
        <taxon>Fungi</taxon>
        <taxon>Dikarya</taxon>
        <taxon>Basidiomycota</taxon>
        <taxon>Agaricomycotina</taxon>
        <taxon>Agaricomycetes</taxon>
        <taxon>Polyporales</taxon>
        <taxon>Phaeolaceae</taxon>
        <taxon>Wolfiporia</taxon>
    </lineage>
</organism>
<keyword evidence="2" id="KW-1185">Reference proteome</keyword>
<name>A0A2H3JAI6_WOLCO</name>
<protein>
    <submittedName>
        <fullName evidence="1">Uncharacterized protein</fullName>
    </submittedName>
</protein>
<accession>A0A2H3JAI6</accession>
<gene>
    <name evidence="1" type="ORF">WOLCODRAFT_58868</name>
</gene>
<feature type="non-terminal residue" evidence="1">
    <location>
        <position position="113"/>
    </location>
</feature>
<dbReference type="OMA" id="AHIEIMV"/>
<evidence type="ECO:0000313" key="1">
    <source>
        <dbReference type="EMBL" id="PCH39240.1"/>
    </source>
</evidence>
<feature type="non-terminal residue" evidence="1">
    <location>
        <position position="1"/>
    </location>
</feature>
<dbReference type="AlphaFoldDB" id="A0A2H3JAI6"/>
<proteinExistence type="predicted"/>
<dbReference type="Proteomes" id="UP000218811">
    <property type="component" value="Unassembled WGS sequence"/>
</dbReference>
<reference evidence="1 2" key="1">
    <citation type="journal article" date="2012" name="Science">
        <title>The Paleozoic origin of enzymatic lignin decomposition reconstructed from 31 fungal genomes.</title>
        <authorList>
            <person name="Floudas D."/>
            <person name="Binder M."/>
            <person name="Riley R."/>
            <person name="Barry K."/>
            <person name="Blanchette R.A."/>
            <person name="Henrissat B."/>
            <person name="Martinez A.T."/>
            <person name="Otillar R."/>
            <person name="Spatafora J.W."/>
            <person name="Yadav J.S."/>
            <person name="Aerts A."/>
            <person name="Benoit I."/>
            <person name="Boyd A."/>
            <person name="Carlson A."/>
            <person name="Copeland A."/>
            <person name="Coutinho P.M."/>
            <person name="de Vries R.P."/>
            <person name="Ferreira P."/>
            <person name="Findley K."/>
            <person name="Foster B."/>
            <person name="Gaskell J."/>
            <person name="Glotzer D."/>
            <person name="Gorecki P."/>
            <person name="Heitman J."/>
            <person name="Hesse C."/>
            <person name="Hori C."/>
            <person name="Igarashi K."/>
            <person name="Jurgens J.A."/>
            <person name="Kallen N."/>
            <person name="Kersten P."/>
            <person name="Kohler A."/>
            <person name="Kuees U."/>
            <person name="Kumar T.K.A."/>
            <person name="Kuo A."/>
            <person name="LaButti K."/>
            <person name="Larrondo L.F."/>
            <person name="Lindquist E."/>
            <person name="Ling A."/>
            <person name="Lombard V."/>
            <person name="Lucas S."/>
            <person name="Lundell T."/>
            <person name="Martin R."/>
            <person name="McLaughlin D.J."/>
            <person name="Morgenstern I."/>
            <person name="Morin E."/>
            <person name="Murat C."/>
            <person name="Nagy L.G."/>
            <person name="Nolan M."/>
            <person name="Ohm R.A."/>
            <person name="Patyshakuliyeva A."/>
            <person name="Rokas A."/>
            <person name="Ruiz-Duenas F.J."/>
            <person name="Sabat G."/>
            <person name="Salamov A."/>
            <person name="Samejima M."/>
            <person name="Schmutz J."/>
            <person name="Slot J.C."/>
            <person name="St John F."/>
            <person name="Stenlid J."/>
            <person name="Sun H."/>
            <person name="Sun S."/>
            <person name="Syed K."/>
            <person name="Tsang A."/>
            <person name="Wiebenga A."/>
            <person name="Young D."/>
            <person name="Pisabarro A."/>
            <person name="Eastwood D.C."/>
            <person name="Martin F."/>
            <person name="Cullen D."/>
            <person name="Grigoriev I.V."/>
            <person name="Hibbett D.S."/>
        </authorList>
    </citation>
    <scope>NUCLEOTIDE SEQUENCE [LARGE SCALE GENOMIC DNA]</scope>
    <source>
        <strain evidence="1 2">MD-104</strain>
    </source>
</reference>
<dbReference type="EMBL" id="KB467976">
    <property type="protein sequence ID" value="PCH39240.1"/>
    <property type="molecule type" value="Genomic_DNA"/>
</dbReference>
<sequence length="113" mass="12874">NSWAGYAYEKSAPIHILHTVPNIIILSRDRHDMIYILLVRTLNTESEEAVRHTKVLSKTPGNGEIMTEHVMEEVPREQALKYIGEGNYKWSSIEVDTRGPDHPIAHIEIMVNG</sequence>
<dbReference type="OrthoDB" id="2100241at2759"/>
<dbReference type="STRING" id="742152.A0A2H3JAI6"/>